<dbReference type="EMBL" id="BAEP01000044">
    <property type="protein sequence ID" value="GAC24421.1"/>
    <property type="molecule type" value="Genomic_DNA"/>
</dbReference>
<accession>K6YKA8</accession>
<comment type="caution">
    <text evidence="1">The sequence shown here is derived from an EMBL/GenBank/DDBJ whole genome shotgun (WGS) entry which is preliminary data.</text>
</comment>
<gene>
    <name evidence="1" type="ORF">GMES_2125</name>
</gene>
<dbReference type="Proteomes" id="UP000006263">
    <property type="component" value="Unassembled WGS sequence"/>
</dbReference>
<evidence type="ECO:0000313" key="1">
    <source>
        <dbReference type="EMBL" id="GAC24421.1"/>
    </source>
</evidence>
<name>K6YKA8_9ALTE</name>
<reference evidence="1 2" key="1">
    <citation type="journal article" date="2017" name="Antonie Van Leeuwenhoek">
        <title>Rhizobium rhizosphaerae sp. nov., a novel species isolated from rice rhizosphere.</title>
        <authorList>
            <person name="Zhao J.J."/>
            <person name="Zhang J."/>
            <person name="Zhang R.J."/>
            <person name="Zhang C.W."/>
            <person name="Yin H.Q."/>
            <person name="Zhang X.X."/>
        </authorList>
    </citation>
    <scope>NUCLEOTIDE SEQUENCE [LARGE SCALE GENOMIC DNA]</scope>
    <source>
        <strain evidence="1 2">KMM 241</strain>
    </source>
</reference>
<proteinExistence type="predicted"/>
<evidence type="ECO:0000313" key="2">
    <source>
        <dbReference type="Proteomes" id="UP000006263"/>
    </source>
</evidence>
<organism evidence="1 2">
    <name type="scientific">Paraglaciecola mesophila KMM 241</name>
    <dbReference type="NCBI Taxonomy" id="1128912"/>
    <lineage>
        <taxon>Bacteria</taxon>
        <taxon>Pseudomonadati</taxon>
        <taxon>Pseudomonadota</taxon>
        <taxon>Gammaproteobacteria</taxon>
        <taxon>Alteromonadales</taxon>
        <taxon>Alteromonadaceae</taxon>
        <taxon>Paraglaciecola</taxon>
    </lineage>
</organism>
<dbReference type="AlphaFoldDB" id="K6YKA8"/>
<protein>
    <submittedName>
        <fullName evidence="1">Uncharacterized protein</fullName>
    </submittedName>
</protein>
<sequence>MMLKIVLHFGGDSSVNNLFMSLLNKHTATKIMTHLCEQQEDTR</sequence>